<proteinExistence type="inferred from homology"/>
<dbReference type="GO" id="GO:0022625">
    <property type="term" value="C:cytosolic large ribosomal subunit"/>
    <property type="evidence" value="ECO:0007669"/>
    <property type="project" value="TreeGrafter"/>
</dbReference>
<dbReference type="NCBIfam" id="TIGR01071">
    <property type="entry name" value="rplO_bact"/>
    <property type="match status" value="1"/>
</dbReference>
<dbReference type="AlphaFoldDB" id="A0A0H4T9Y7"/>
<keyword evidence="3 4" id="KW-0687">Ribonucleoprotein</keyword>
<dbReference type="InterPro" id="IPR030878">
    <property type="entry name" value="Ribosomal_uL15"/>
</dbReference>
<dbReference type="GO" id="GO:0006412">
    <property type="term" value="P:translation"/>
    <property type="evidence" value="ECO:0007669"/>
    <property type="project" value="UniProtKB-UniRule"/>
</dbReference>
<dbReference type="SUPFAM" id="SSF52080">
    <property type="entry name" value="Ribosomal proteins L15p and L18e"/>
    <property type="match status" value="1"/>
</dbReference>
<organism evidence="7">
    <name type="scientific">uncultured candidate division Zixibacteria bacterium Rifle_16ft_4_minimus_38126</name>
    <dbReference type="NCBI Taxonomy" id="1665171"/>
    <lineage>
        <taxon>Bacteria</taxon>
        <taxon>Pseudomonadati</taxon>
    </lineage>
</organism>
<feature type="compositionally biased region" description="Gly residues" evidence="5">
    <location>
        <begin position="22"/>
        <end position="32"/>
    </location>
</feature>
<protein>
    <recommendedName>
        <fullName evidence="4">Large ribosomal subunit protein uL15</fullName>
    </recommendedName>
</protein>
<evidence type="ECO:0000256" key="3">
    <source>
        <dbReference type="ARBA" id="ARBA00023274"/>
    </source>
</evidence>
<comment type="similarity">
    <text evidence="1 4">Belongs to the universal ribosomal protein uL15 family.</text>
</comment>
<dbReference type="GO" id="GO:0019843">
    <property type="term" value="F:rRNA binding"/>
    <property type="evidence" value="ECO:0007669"/>
    <property type="project" value="UniProtKB-UniRule"/>
</dbReference>
<keyword evidence="2 4" id="KW-0689">Ribosomal protein</keyword>
<dbReference type="HAMAP" id="MF_01341">
    <property type="entry name" value="Ribosomal_uL15"/>
    <property type="match status" value="1"/>
</dbReference>
<evidence type="ECO:0000256" key="5">
    <source>
        <dbReference type="SAM" id="MobiDB-lite"/>
    </source>
</evidence>
<dbReference type="PANTHER" id="PTHR12934:SF11">
    <property type="entry name" value="LARGE RIBOSOMAL SUBUNIT PROTEIN UL15M"/>
    <property type="match status" value="1"/>
</dbReference>
<dbReference type="InterPro" id="IPR005749">
    <property type="entry name" value="Ribosomal_uL15_bac-type"/>
</dbReference>
<sequence>MLRLNQLSPPVGSTKKRKRIGRGAGSGHGGTATRGNKGQQSRSGGKSHPWFEGGQMPLLRRLPKRGFKSFSKIEIQIVNLDSLEKCASQETILPLTLKNAGLIKFADRPVKILGKGEVKSALTVQAHAYSKSALRKIQAAGGKAELIR</sequence>
<evidence type="ECO:0000313" key="7">
    <source>
        <dbReference type="EMBL" id="AKQ03615.1"/>
    </source>
</evidence>
<evidence type="ECO:0000256" key="4">
    <source>
        <dbReference type="HAMAP-Rule" id="MF_01341"/>
    </source>
</evidence>
<comment type="function">
    <text evidence="4">Binds to the 23S rRNA.</text>
</comment>
<dbReference type="GO" id="GO:0003735">
    <property type="term" value="F:structural constituent of ribosome"/>
    <property type="evidence" value="ECO:0007669"/>
    <property type="project" value="InterPro"/>
</dbReference>
<evidence type="ECO:0000259" key="6">
    <source>
        <dbReference type="Pfam" id="PF00828"/>
    </source>
</evidence>
<keyword evidence="4" id="KW-0694">RNA-binding</keyword>
<dbReference type="Gene3D" id="3.100.10.10">
    <property type="match status" value="1"/>
</dbReference>
<dbReference type="EMBL" id="KT007017">
    <property type="protein sequence ID" value="AKQ03615.1"/>
    <property type="molecule type" value="Genomic_DNA"/>
</dbReference>
<accession>A0A0H4T9Y7</accession>
<dbReference type="InterPro" id="IPR021131">
    <property type="entry name" value="Ribosomal_uL15/eL18"/>
</dbReference>
<name>A0A0H4T9Y7_UNCZI</name>
<dbReference type="InterPro" id="IPR036227">
    <property type="entry name" value="Ribosomal_uL15/eL18_sf"/>
</dbReference>
<dbReference type="PANTHER" id="PTHR12934">
    <property type="entry name" value="50S RIBOSOMAL PROTEIN L15"/>
    <property type="match status" value="1"/>
</dbReference>
<comment type="subunit">
    <text evidence="4">Part of the 50S ribosomal subunit.</text>
</comment>
<reference evidence="7" key="1">
    <citation type="journal article" date="2015" name="ISME J.">
        <title>Aquifer environment selects for microbial species cohorts in sediment and groundwater.</title>
        <authorList>
            <person name="Hug L.A."/>
            <person name="Thomas B.C."/>
            <person name="Brown C.T."/>
            <person name="Frischkorn K.R."/>
            <person name="Williams K.H."/>
            <person name="Tringe S.G."/>
            <person name="Banfield J.F."/>
        </authorList>
    </citation>
    <scope>NUCLEOTIDE SEQUENCE</scope>
</reference>
<evidence type="ECO:0000256" key="2">
    <source>
        <dbReference type="ARBA" id="ARBA00022980"/>
    </source>
</evidence>
<feature type="region of interest" description="Disordered" evidence="5">
    <location>
        <begin position="1"/>
        <end position="56"/>
    </location>
</feature>
<feature type="domain" description="Large ribosomal subunit protein uL15/eL18" evidence="6">
    <location>
        <begin position="77"/>
        <end position="145"/>
    </location>
</feature>
<gene>
    <name evidence="4" type="primary">rplO</name>
</gene>
<dbReference type="Pfam" id="PF00828">
    <property type="entry name" value="Ribosomal_L27A"/>
    <property type="match status" value="1"/>
</dbReference>
<keyword evidence="4" id="KW-0699">rRNA-binding</keyword>
<evidence type="ECO:0000256" key="1">
    <source>
        <dbReference type="ARBA" id="ARBA00007320"/>
    </source>
</evidence>